<accession>A0A4P9XEH3</accession>
<proteinExistence type="predicted"/>
<evidence type="ECO:0000256" key="1">
    <source>
        <dbReference type="SAM" id="MobiDB-lite"/>
    </source>
</evidence>
<sequence length="150" mass="15548">MPRRRSAPAPAARPAARAAPPQQQHKAAPTAPVPQQAAPPAPMMAPPSGGGGLMANIASTAAGVAIGHTVGHGLTSLFSGGSSAPAPQPEAAVQQPQQAAPSQPWQTPNPCEANQQQFMKCLDTHQNDITACQFYLDMLKQCQTAQAKQW</sequence>
<organism evidence="2 3">
    <name type="scientific">Caulochytrium protostelioides</name>
    <dbReference type="NCBI Taxonomy" id="1555241"/>
    <lineage>
        <taxon>Eukaryota</taxon>
        <taxon>Fungi</taxon>
        <taxon>Fungi incertae sedis</taxon>
        <taxon>Chytridiomycota</taxon>
        <taxon>Chytridiomycota incertae sedis</taxon>
        <taxon>Chytridiomycetes</taxon>
        <taxon>Caulochytriales</taxon>
        <taxon>Caulochytriaceae</taxon>
        <taxon>Caulochytrium</taxon>
    </lineage>
</organism>
<gene>
    <name evidence="2" type="ORF">CXG81DRAFT_8916</name>
</gene>
<evidence type="ECO:0008006" key="4">
    <source>
        <dbReference type="Google" id="ProtNLM"/>
    </source>
</evidence>
<dbReference type="PANTHER" id="PTHR13523:SF2">
    <property type="entry name" value="COILED-COIL-HELIX-COILED-COIL-HELIX DOMAIN CONTAINING 2, ISOFORM A-RELATED"/>
    <property type="match status" value="1"/>
</dbReference>
<dbReference type="GO" id="GO:0005634">
    <property type="term" value="C:nucleus"/>
    <property type="evidence" value="ECO:0007669"/>
    <property type="project" value="TreeGrafter"/>
</dbReference>
<evidence type="ECO:0000313" key="2">
    <source>
        <dbReference type="EMBL" id="RKP03943.1"/>
    </source>
</evidence>
<dbReference type="STRING" id="1555241.A0A4P9XEH3"/>
<feature type="compositionally biased region" description="Low complexity" evidence="1">
    <location>
        <begin position="7"/>
        <end position="36"/>
    </location>
</feature>
<dbReference type="InterPro" id="IPR055304">
    <property type="entry name" value="CHCHD2/10-like"/>
</dbReference>
<dbReference type="GO" id="GO:0005739">
    <property type="term" value="C:mitochondrion"/>
    <property type="evidence" value="ECO:0007669"/>
    <property type="project" value="TreeGrafter"/>
</dbReference>
<name>A0A4P9XEH3_9FUNG</name>
<dbReference type="AlphaFoldDB" id="A0A4P9XEH3"/>
<dbReference type="GO" id="GO:0007005">
    <property type="term" value="P:mitochondrion organization"/>
    <property type="evidence" value="ECO:0007669"/>
    <property type="project" value="InterPro"/>
</dbReference>
<feature type="compositionally biased region" description="Low complexity" evidence="1">
    <location>
        <begin position="82"/>
        <end position="104"/>
    </location>
</feature>
<dbReference type="PANTHER" id="PTHR13523">
    <property type="entry name" value="COILED-COIL-HELIX-COILED-COIL-HELIX DOMAIN CONTAINING 2/NUR77"/>
    <property type="match status" value="1"/>
</dbReference>
<keyword evidence="3" id="KW-1185">Reference proteome</keyword>
<dbReference type="SUPFAM" id="SSF47072">
    <property type="entry name" value="Cysteine alpha-hairpin motif"/>
    <property type="match status" value="1"/>
</dbReference>
<feature type="region of interest" description="Disordered" evidence="1">
    <location>
        <begin position="1"/>
        <end position="54"/>
    </location>
</feature>
<protein>
    <recommendedName>
        <fullName evidence="4">CHCH domain-containing protein</fullName>
    </recommendedName>
</protein>
<reference evidence="3" key="1">
    <citation type="journal article" date="2018" name="Nat. Microbiol.">
        <title>Leveraging single-cell genomics to expand the fungal tree of life.</title>
        <authorList>
            <person name="Ahrendt S.R."/>
            <person name="Quandt C.A."/>
            <person name="Ciobanu D."/>
            <person name="Clum A."/>
            <person name="Salamov A."/>
            <person name="Andreopoulos B."/>
            <person name="Cheng J.F."/>
            <person name="Woyke T."/>
            <person name="Pelin A."/>
            <person name="Henrissat B."/>
            <person name="Reynolds N.K."/>
            <person name="Benny G.L."/>
            <person name="Smith M.E."/>
            <person name="James T.Y."/>
            <person name="Grigoriev I.V."/>
        </authorList>
    </citation>
    <scope>NUCLEOTIDE SEQUENCE [LARGE SCALE GENOMIC DNA]</scope>
    <source>
        <strain evidence="3">ATCC 52028</strain>
    </source>
</reference>
<dbReference type="Proteomes" id="UP000274922">
    <property type="component" value="Unassembled WGS sequence"/>
</dbReference>
<dbReference type="EMBL" id="ML014116">
    <property type="protein sequence ID" value="RKP03943.1"/>
    <property type="molecule type" value="Genomic_DNA"/>
</dbReference>
<feature type="region of interest" description="Disordered" evidence="1">
    <location>
        <begin position="72"/>
        <end position="111"/>
    </location>
</feature>
<dbReference type="OrthoDB" id="1106148at2759"/>
<dbReference type="InterPro" id="IPR009069">
    <property type="entry name" value="Cys_alpha_HP_mot_SF"/>
</dbReference>
<evidence type="ECO:0000313" key="3">
    <source>
        <dbReference type="Proteomes" id="UP000274922"/>
    </source>
</evidence>